<dbReference type="Proteomes" id="UP000257607">
    <property type="component" value="Chromosome"/>
</dbReference>
<evidence type="ECO:0000313" key="2">
    <source>
        <dbReference type="EMBL" id="AXN36258.1"/>
    </source>
</evidence>
<proteinExistence type="predicted"/>
<dbReference type="PROSITE" id="PS51819">
    <property type="entry name" value="VOC"/>
    <property type="match status" value="1"/>
</dbReference>
<dbReference type="GO" id="GO:0051213">
    <property type="term" value="F:dioxygenase activity"/>
    <property type="evidence" value="ECO:0007669"/>
    <property type="project" value="UniProtKB-KW"/>
</dbReference>
<evidence type="ECO:0000259" key="1">
    <source>
        <dbReference type="PROSITE" id="PS51819"/>
    </source>
</evidence>
<dbReference type="EMBL" id="CP031003">
    <property type="protein sequence ID" value="AXN36258.1"/>
    <property type="molecule type" value="Genomic_DNA"/>
</dbReference>
<feature type="domain" description="VOC" evidence="1">
    <location>
        <begin position="2"/>
        <end position="125"/>
    </location>
</feature>
<accession>A0A385AF87</accession>
<dbReference type="PANTHER" id="PTHR36113:SF1">
    <property type="entry name" value="GLYOXALASE_BLEOMYCIN RESISTANCE PROTEIN_DIOXYGENASE"/>
    <property type="match status" value="1"/>
</dbReference>
<protein>
    <submittedName>
        <fullName evidence="2">Glyoxalase/bleomycin resistance/extradiol dioxygenase family protein</fullName>
    </submittedName>
</protein>
<organism evidence="2 3">
    <name type="scientific">Latilactobacillus curvatus</name>
    <name type="common">Lactobacillus curvatus</name>
    <dbReference type="NCBI Taxonomy" id="28038"/>
    <lineage>
        <taxon>Bacteria</taxon>
        <taxon>Bacillati</taxon>
        <taxon>Bacillota</taxon>
        <taxon>Bacilli</taxon>
        <taxon>Lactobacillales</taxon>
        <taxon>Lactobacillaceae</taxon>
        <taxon>Latilactobacillus</taxon>
    </lineage>
</organism>
<keyword evidence="2" id="KW-0223">Dioxygenase</keyword>
<dbReference type="PANTHER" id="PTHR36113">
    <property type="entry name" value="LYASE, PUTATIVE-RELATED-RELATED"/>
    <property type="match status" value="1"/>
</dbReference>
<dbReference type="SUPFAM" id="SSF54593">
    <property type="entry name" value="Glyoxalase/Bleomycin resistance protein/Dihydroxybiphenyl dioxygenase"/>
    <property type="match status" value="1"/>
</dbReference>
<reference evidence="2 3" key="1">
    <citation type="submission" date="2018-07" db="EMBL/GenBank/DDBJ databases">
        <title>Lactobacillus curvatus genome sequence.</title>
        <authorList>
            <person name="Prechtl R."/>
        </authorList>
    </citation>
    <scope>NUCLEOTIDE SEQUENCE [LARGE SCALE GENOMIC DNA]</scope>
    <source>
        <strain evidence="2 3">TMW 1.1928</strain>
    </source>
</reference>
<dbReference type="Gene3D" id="3.10.180.10">
    <property type="entry name" value="2,3-Dihydroxybiphenyl 1,2-Dioxygenase, domain 1"/>
    <property type="match status" value="1"/>
</dbReference>
<evidence type="ECO:0000313" key="3">
    <source>
        <dbReference type="Proteomes" id="UP000257607"/>
    </source>
</evidence>
<sequence>MRIEHVGLWVHDLEQMKAFYQTMFQATAGELYENHKKGFQSYFLTFEEGARSEIMHQDSEMDGLAVKGQYAHLALPVGSEAMVDELVAKFQAQGLPLLNGPRVTGDGYYEAVVQDPEQNLIELTV</sequence>
<keyword evidence="2" id="KW-0560">Oxidoreductase</keyword>
<gene>
    <name evidence="2" type="ORF">DT351_07690</name>
</gene>
<dbReference type="InterPro" id="IPR029068">
    <property type="entry name" value="Glyas_Bleomycin-R_OHBP_Dase"/>
</dbReference>
<dbReference type="RefSeq" id="WP_116843664.1">
    <property type="nucleotide sequence ID" value="NZ_CBCPIN010000011.1"/>
</dbReference>
<dbReference type="Pfam" id="PF00903">
    <property type="entry name" value="Glyoxalase"/>
    <property type="match status" value="1"/>
</dbReference>
<name>A0A385AF87_LATCU</name>
<dbReference type="InterPro" id="IPR051332">
    <property type="entry name" value="Fosfomycin_Res_Enzymes"/>
</dbReference>
<dbReference type="InterPro" id="IPR004360">
    <property type="entry name" value="Glyas_Fos-R_dOase_dom"/>
</dbReference>
<dbReference type="AlphaFoldDB" id="A0A385AF87"/>
<dbReference type="InterPro" id="IPR037523">
    <property type="entry name" value="VOC_core"/>
</dbReference>